<protein>
    <recommendedName>
        <fullName evidence="4">NADH-ubiquinone oxidoreductase 14 kDa subunit</fullName>
    </recommendedName>
</protein>
<dbReference type="PANTHER" id="PTHR39218:SF1">
    <property type="entry name" value="OXIDOREDUCTASE 14 KDA SUBUNIT, PUTATIVE (AFU_ORTHOLOGUE AFUA_1G12110)-RELATED"/>
    <property type="match status" value="1"/>
</dbReference>
<organism evidence="2 3">
    <name type="scientific">Coemansia asiatica</name>
    <dbReference type="NCBI Taxonomy" id="1052880"/>
    <lineage>
        <taxon>Eukaryota</taxon>
        <taxon>Fungi</taxon>
        <taxon>Fungi incertae sedis</taxon>
        <taxon>Zoopagomycota</taxon>
        <taxon>Kickxellomycotina</taxon>
        <taxon>Kickxellomycetes</taxon>
        <taxon>Kickxellales</taxon>
        <taxon>Kickxellaceae</taxon>
        <taxon>Coemansia</taxon>
    </lineage>
</organism>
<evidence type="ECO:0000256" key="1">
    <source>
        <dbReference type="SAM" id="Phobius"/>
    </source>
</evidence>
<evidence type="ECO:0000313" key="2">
    <source>
        <dbReference type="EMBL" id="KAJ1644172.1"/>
    </source>
</evidence>
<dbReference type="AlphaFoldDB" id="A0A9W8CI54"/>
<accession>A0A9W8CI54</accession>
<sequence>MAPFLSTFVGGAVGLVTGMYSIGLQGRTLLKPHVTYAVFTAAGSYLGFKYYQFKQHEGQLIEKRREVLLEKRAQRLASARADAEN</sequence>
<name>A0A9W8CI54_9FUNG</name>
<evidence type="ECO:0000313" key="3">
    <source>
        <dbReference type="Proteomes" id="UP001145021"/>
    </source>
</evidence>
<feature type="transmembrane region" description="Helical" evidence="1">
    <location>
        <begin position="34"/>
        <end position="51"/>
    </location>
</feature>
<proteinExistence type="predicted"/>
<dbReference type="PANTHER" id="PTHR39218">
    <property type="entry name" value="OXIDOREDUCTASE 14 KDA SUBUNIT, PUTATIVE (AFU_ORTHOLOGUE AFUA_1G12110)-RELATED"/>
    <property type="match status" value="1"/>
</dbReference>
<keyword evidence="1" id="KW-1133">Transmembrane helix</keyword>
<dbReference type="EMBL" id="JANBOH010000188">
    <property type="protein sequence ID" value="KAJ1644172.1"/>
    <property type="molecule type" value="Genomic_DNA"/>
</dbReference>
<keyword evidence="1" id="KW-0472">Membrane</keyword>
<comment type="caution">
    <text evidence="2">The sequence shown here is derived from an EMBL/GenBank/DDBJ whole genome shotgun (WGS) entry which is preliminary data.</text>
</comment>
<dbReference type="Proteomes" id="UP001145021">
    <property type="component" value="Unassembled WGS sequence"/>
</dbReference>
<keyword evidence="1" id="KW-0812">Transmembrane</keyword>
<keyword evidence="3" id="KW-1185">Reference proteome</keyword>
<evidence type="ECO:0008006" key="4">
    <source>
        <dbReference type="Google" id="ProtNLM"/>
    </source>
</evidence>
<gene>
    <name evidence="2" type="ORF">LPJ64_004137</name>
</gene>
<reference evidence="2" key="1">
    <citation type="submission" date="2022-07" db="EMBL/GenBank/DDBJ databases">
        <title>Phylogenomic reconstructions and comparative analyses of Kickxellomycotina fungi.</title>
        <authorList>
            <person name="Reynolds N.K."/>
            <person name="Stajich J.E."/>
            <person name="Barry K."/>
            <person name="Grigoriev I.V."/>
            <person name="Crous P."/>
            <person name="Smith M.E."/>
        </authorList>
    </citation>
    <scope>NUCLEOTIDE SEQUENCE</scope>
    <source>
        <strain evidence="2">NBRC 105413</strain>
    </source>
</reference>